<reference evidence="2" key="1">
    <citation type="submission" date="2022-11" db="EMBL/GenBank/DDBJ databases">
        <authorList>
            <person name="Petersen C."/>
        </authorList>
    </citation>
    <scope>NUCLEOTIDE SEQUENCE</scope>
    <source>
        <strain evidence="2">IBT 16849</strain>
    </source>
</reference>
<feature type="region of interest" description="Disordered" evidence="1">
    <location>
        <begin position="1"/>
        <end position="79"/>
    </location>
</feature>
<feature type="compositionally biased region" description="Low complexity" evidence="1">
    <location>
        <begin position="21"/>
        <end position="35"/>
    </location>
</feature>
<feature type="compositionally biased region" description="Basic and acidic residues" evidence="1">
    <location>
        <begin position="317"/>
        <end position="328"/>
    </location>
</feature>
<keyword evidence="3" id="KW-1185">Reference proteome</keyword>
<comment type="caution">
    <text evidence="2">The sequence shown here is derived from an EMBL/GenBank/DDBJ whole genome shotgun (WGS) entry which is preliminary data.</text>
</comment>
<feature type="compositionally biased region" description="Low complexity" evidence="1">
    <location>
        <begin position="299"/>
        <end position="311"/>
    </location>
</feature>
<feature type="compositionally biased region" description="Polar residues" evidence="1">
    <location>
        <begin position="1"/>
        <end position="13"/>
    </location>
</feature>
<evidence type="ECO:0000256" key="1">
    <source>
        <dbReference type="SAM" id="MobiDB-lite"/>
    </source>
</evidence>
<evidence type="ECO:0000313" key="2">
    <source>
        <dbReference type="EMBL" id="KAJ5190050.1"/>
    </source>
</evidence>
<dbReference type="EMBL" id="JAPQKP010000005">
    <property type="protein sequence ID" value="KAJ5190050.1"/>
    <property type="molecule type" value="Genomic_DNA"/>
</dbReference>
<gene>
    <name evidence="2" type="ORF">N7472_009064</name>
</gene>
<feature type="region of interest" description="Disordered" evidence="1">
    <location>
        <begin position="284"/>
        <end position="328"/>
    </location>
</feature>
<organism evidence="2 3">
    <name type="scientific">Penicillium cf. griseofulvum</name>
    <dbReference type="NCBI Taxonomy" id="2972120"/>
    <lineage>
        <taxon>Eukaryota</taxon>
        <taxon>Fungi</taxon>
        <taxon>Dikarya</taxon>
        <taxon>Ascomycota</taxon>
        <taxon>Pezizomycotina</taxon>
        <taxon>Eurotiomycetes</taxon>
        <taxon>Eurotiomycetidae</taxon>
        <taxon>Eurotiales</taxon>
        <taxon>Aspergillaceae</taxon>
        <taxon>Penicillium</taxon>
    </lineage>
</organism>
<name>A0A9W9J853_9EURO</name>
<evidence type="ECO:0000313" key="3">
    <source>
        <dbReference type="Proteomes" id="UP001150879"/>
    </source>
</evidence>
<sequence>MASPTDDTLSFSSNDDEFTESSAAMSSINTPSSSSNDDELTESLVAMSLADTVSSSSNDDEPTESPPAMLPIPRCLRRPTTTEGRCAGVIIPRPTTLLPRSIPVSYAFLLFTTRMAMCERVEHRNLQISVRNMEFLFHSWSTNPVATYLMTNGPFPIDHIRAVYESFGRTLPPQLNNIPDSARSEDNIATIRDAMTYEAIRIAADVTAVLDALTYDIGLRFIAEAVRTLPPSNEIASYAEILAHFQDATQRQADSETSLRIENDFIRAYNRPVMISTTSADIVEQRTQSTTDQPATAQNSNTDDTTSTNDTPYNRGDVSRSGHLEGNV</sequence>
<reference evidence="2" key="2">
    <citation type="journal article" date="2023" name="IMA Fungus">
        <title>Comparative genomic study of the Penicillium genus elucidates a diverse pangenome and 15 lateral gene transfer events.</title>
        <authorList>
            <person name="Petersen C."/>
            <person name="Sorensen T."/>
            <person name="Nielsen M.R."/>
            <person name="Sondergaard T.E."/>
            <person name="Sorensen J.L."/>
            <person name="Fitzpatrick D.A."/>
            <person name="Frisvad J.C."/>
            <person name="Nielsen K.L."/>
        </authorList>
    </citation>
    <scope>NUCLEOTIDE SEQUENCE</scope>
    <source>
        <strain evidence="2">IBT 16849</strain>
    </source>
</reference>
<proteinExistence type="predicted"/>
<accession>A0A9W9J853</accession>
<dbReference type="Proteomes" id="UP001150879">
    <property type="component" value="Unassembled WGS sequence"/>
</dbReference>
<feature type="compositionally biased region" description="Polar residues" evidence="1">
    <location>
        <begin position="284"/>
        <end position="298"/>
    </location>
</feature>
<dbReference type="AlphaFoldDB" id="A0A9W9J853"/>
<protein>
    <submittedName>
        <fullName evidence="2">Maltose/galactoside acetyltransferase</fullName>
    </submittedName>
</protein>